<name>A0A0N9QQB8_9VIRU</name>
<evidence type="ECO:0000313" key="3">
    <source>
        <dbReference type="Proteomes" id="UP000203826"/>
    </source>
</evidence>
<dbReference type="Proteomes" id="UP000203826">
    <property type="component" value="Segment"/>
</dbReference>
<gene>
    <name evidence="2" type="ORF">ceV_131</name>
</gene>
<reference evidence="2 3" key="1">
    <citation type="journal article" date="2015" name="Genome Announc.">
        <title>The 474-Kilobase-Pair Complete Genome Sequence of CeV-01B, a Virus Infecting Haptolina (Chrysochromulina) ericina (Prymnesiophyceae).</title>
        <authorList>
            <person name="Gallot-Lavallee L."/>
            <person name="Pagarete A."/>
            <person name="Legendre M."/>
            <person name="Santini S."/>
            <person name="Sandaa R.A."/>
            <person name="Himmelbauer H."/>
            <person name="Ogata H."/>
            <person name="Bratbak G."/>
            <person name="Claverie J.M."/>
        </authorList>
    </citation>
    <scope>NUCLEOTIDE SEQUENCE [LARGE SCALE GENOMIC DNA]</scope>
    <source>
        <strain evidence="2">CeV-01B</strain>
    </source>
</reference>
<keyword evidence="1" id="KW-1133">Transmembrane helix</keyword>
<evidence type="ECO:0000256" key="1">
    <source>
        <dbReference type="SAM" id="Phobius"/>
    </source>
</evidence>
<protein>
    <submittedName>
        <fullName evidence="2">COG4956 domain containing protein</fullName>
    </submittedName>
</protein>
<feature type="transmembrane region" description="Helical" evidence="1">
    <location>
        <begin position="79"/>
        <end position="100"/>
    </location>
</feature>
<keyword evidence="1" id="KW-0812">Transmembrane</keyword>
<keyword evidence="1" id="KW-0472">Membrane</keyword>
<accession>A0A0N9QQB8</accession>
<feature type="transmembrane region" description="Helical" evidence="1">
    <location>
        <begin position="153"/>
        <end position="173"/>
    </location>
</feature>
<feature type="transmembrane region" description="Helical" evidence="1">
    <location>
        <begin position="179"/>
        <end position="195"/>
    </location>
</feature>
<proteinExistence type="predicted"/>
<sequence>MQGILILLISFIILFFISRLTNLKPTINYKDKFEYVPIITSNIYADLLIILITFSGILGVGKSWNILEKWYKSYRLSAMLADILIGVIYILITRYLVYAFRLKPDIFIFGVYAVIVQIIFDFLFYIFFNNLPKGANDMLDFFKEWAKYAKLDALWGDSCLVIFAVILSAYLNTLSFDKNMFLLILSLYLTPYIIYMRH</sequence>
<dbReference type="EMBL" id="KT820662">
    <property type="protein sequence ID" value="ALH23037.1"/>
    <property type="molecule type" value="Genomic_DNA"/>
</dbReference>
<feature type="transmembrane region" description="Helical" evidence="1">
    <location>
        <begin position="106"/>
        <end position="128"/>
    </location>
</feature>
<organism evidence="2 3">
    <name type="scientific">Chrysochromulina ericina virus CeV-01B</name>
    <dbReference type="NCBI Taxonomy" id="3070830"/>
    <lineage>
        <taxon>Viruses</taxon>
        <taxon>Varidnaviria</taxon>
        <taxon>Bamfordvirae</taxon>
        <taxon>Nucleocytoviricota</taxon>
        <taxon>Megaviricetes</taxon>
        <taxon>Imitervirales</taxon>
        <taxon>Mesomimiviridae</taxon>
        <taxon>Tethysvirus</taxon>
        <taxon>Tethysvirus raunefjordenense</taxon>
    </lineage>
</organism>
<dbReference type="KEGG" id="vg:26048998"/>
<evidence type="ECO:0000313" key="2">
    <source>
        <dbReference type="EMBL" id="ALH23037.1"/>
    </source>
</evidence>
<keyword evidence="3" id="KW-1185">Reference proteome</keyword>